<dbReference type="EMBL" id="LR796570">
    <property type="protein sequence ID" value="CAB4151425.1"/>
    <property type="molecule type" value="Genomic_DNA"/>
</dbReference>
<evidence type="ECO:0000313" key="3">
    <source>
        <dbReference type="EMBL" id="CAB4183523.1"/>
    </source>
</evidence>
<name>A0A6J5QGQ5_9CAUD</name>
<evidence type="ECO:0000313" key="1">
    <source>
        <dbReference type="EMBL" id="CAB4151425.1"/>
    </source>
</evidence>
<dbReference type="EMBL" id="LR797047">
    <property type="protein sequence ID" value="CAB4183523.1"/>
    <property type="molecule type" value="Genomic_DNA"/>
</dbReference>
<evidence type="ECO:0000313" key="6">
    <source>
        <dbReference type="EMBL" id="CAB5229407.1"/>
    </source>
</evidence>
<organism evidence="3">
    <name type="scientific">uncultured Caudovirales phage</name>
    <dbReference type="NCBI Taxonomy" id="2100421"/>
    <lineage>
        <taxon>Viruses</taxon>
        <taxon>Duplodnaviria</taxon>
        <taxon>Heunggongvirae</taxon>
        <taxon>Uroviricota</taxon>
        <taxon>Caudoviricetes</taxon>
        <taxon>Peduoviridae</taxon>
        <taxon>Maltschvirus</taxon>
        <taxon>Maltschvirus maltsch</taxon>
    </lineage>
</organism>
<evidence type="ECO:0000313" key="5">
    <source>
        <dbReference type="EMBL" id="CAB4214781.1"/>
    </source>
</evidence>
<evidence type="ECO:0000313" key="2">
    <source>
        <dbReference type="EMBL" id="CAB4172607.1"/>
    </source>
</evidence>
<reference evidence="3" key="1">
    <citation type="submission" date="2020-05" db="EMBL/GenBank/DDBJ databases">
        <authorList>
            <person name="Chiriac C."/>
            <person name="Salcher M."/>
            <person name="Ghai R."/>
            <person name="Kavagutti S V."/>
        </authorList>
    </citation>
    <scope>NUCLEOTIDE SEQUENCE</scope>
</reference>
<dbReference type="EMBL" id="LR798399">
    <property type="protein sequence ID" value="CAB5229407.1"/>
    <property type="molecule type" value="Genomic_DNA"/>
</dbReference>
<dbReference type="EMBL" id="LR797322">
    <property type="protein sequence ID" value="CAB4202577.1"/>
    <property type="molecule type" value="Genomic_DNA"/>
</dbReference>
<evidence type="ECO:0000313" key="4">
    <source>
        <dbReference type="EMBL" id="CAB4202577.1"/>
    </source>
</evidence>
<dbReference type="EMBL" id="LR797416">
    <property type="protein sequence ID" value="CAB4214781.1"/>
    <property type="molecule type" value="Genomic_DNA"/>
</dbReference>
<gene>
    <name evidence="3" type="ORF">UFOVP1104_11</name>
    <name evidence="4" type="ORF">UFOVP1371_24</name>
    <name evidence="5" type="ORF">UFOVP1468_32</name>
    <name evidence="6" type="ORF">UFOVP1555_43</name>
    <name evidence="1" type="ORF">UFOVP596_15</name>
    <name evidence="2" type="ORF">UFOVP938_29</name>
</gene>
<protein>
    <submittedName>
        <fullName evidence="3">Uncharacterized protein</fullName>
    </submittedName>
</protein>
<sequence length="115" mass="11824">MANNIAFQPMGKTYKITANNAGPQIIQFGADSPVNQYLLVSHEPAAGQASYVRLSATSANATAPTSNTGGYGIPIPPLSQIVFTGPQCSATANVFFSAITESGSAEIYITPGEGL</sequence>
<dbReference type="EMBL" id="LR796883">
    <property type="protein sequence ID" value="CAB4172607.1"/>
    <property type="molecule type" value="Genomic_DNA"/>
</dbReference>
<proteinExistence type="predicted"/>
<accession>A0A6J5QGQ5</accession>